<gene>
    <name evidence="3" type="ORF">DAPK24_010950</name>
</gene>
<dbReference type="PROSITE" id="PS50006">
    <property type="entry name" value="FHA_DOMAIN"/>
    <property type="match status" value="1"/>
</dbReference>
<proteinExistence type="predicted"/>
<accession>A0AAV5QZQ2</accession>
<dbReference type="InterPro" id="IPR000253">
    <property type="entry name" value="FHA_dom"/>
</dbReference>
<dbReference type="Proteomes" id="UP001378960">
    <property type="component" value="Unassembled WGS sequence"/>
</dbReference>
<dbReference type="CDD" id="cd22699">
    <property type="entry name" value="FHA_PLM2-like"/>
    <property type="match status" value="1"/>
</dbReference>
<sequence length="620" mass="69484">MNINSQFPPSSPLLDNEELEVGKPSIIGNSNKSIQQSNGYFTPDPSSSLGDTTINSDGMKSDNYNSDGQGDNDIDNADGGSNHPVSEVSFVNNNDINEPIAIAAAQPTINKIDKSQPLSPKNFHNVIHVPLNGDVFKIGRSGLSCSFKLNSSNKLISRVHAEIHYDQSESLVVLKCVGFNGLNITIPHQIGVSKLEEKQYLISINDNIDTDDEEYIASSSRILNRNSTFTNFYMLKNETIKMPLIEGAVLDFRGELALLVFNNNKITIDPKTQVISKTSITASPIKNKARKLSTGELSDIVKQKKLQFSTHPTLSEIESRNKNRNTDIKSLNDDDTKSGARPVPKSVFSNTIIYKRPTPINTPVRTPVNIHVHDDKENINVPAKPIKETNNKPSIREPLAELPVNNSYMDNTPPPISSQEPFITEHTPTPQSITTQFSIDEQIMNNISKKNTESTSNEELKENHNNYANEESKKRGRPKKAKQSEEEILKNMPGEEIDSILATVPELDDISNLITNHIAYSRVLQTPFKSLLELNSIKKHQLSKLQLRCVLIHYIDCIGVIFRKGKDAAGKQLDEEYYYVPEKDNDIQRVQLVEELKGSSSQLRSCRKTHKQYFWKKPKI</sequence>
<comment type="caution">
    <text evidence="3">The sequence shown here is derived from an EMBL/GenBank/DDBJ whole genome shotgun (WGS) entry which is preliminary data.</text>
</comment>
<evidence type="ECO:0000313" key="3">
    <source>
        <dbReference type="EMBL" id="GMM44520.1"/>
    </source>
</evidence>
<dbReference type="EMBL" id="BTGB01000001">
    <property type="protein sequence ID" value="GMM44520.1"/>
    <property type="molecule type" value="Genomic_DNA"/>
</dbReference>
<dbReference type="SUPFAM" id="SSF49879">
    <property type="entry name" value="SMAD/FHA domain"/>
    <property type="match status" value="1"/>
</dbReference>
<evidence type="ECO:0000259" key="2">
    <source>
        <dbReference type="PROSITE" id="PS50006"/>
    </source>
</evidence>
<reference evidence="3 4" key="1">
    <citation type="journal article" date="2023" name="Elife">
        <title>Identification of key yeast species and microbe-microbe interactions impacting larval growth of Drosophila in the wild.</title>
        <authorList>
            <person name="Mure A."/>
            <person name="Sugiura Y."/>
            <person name="Maeda R."/>
            <person name="Honda K."/>
            <person name="Sakurai N."/>
            <person name="Takahashi Y."/>
            <person name="Watada M."/>
            <person name="Katoh T."/>
            <person name="Gotoh A."/>
            <person name="Gotoh Y."/>
            <person name="Taniguchi I."/>
            <person name="Nakamura K."/>
            <person name="Hayashi T."/>
            <person name="Katayama T."/>
            <person name="Uemura T."/>
            <person name="Hattori Y."/>
        </authorList>
    </citation>
    <scope>NUCLEOTIDE SEQUENCE [LARGE SCALE GENOMIC DNA]</scope>
    <source>
        <strain evidence="3 4">PK-24</strain>
    </source>
</reference>
<organism evidence="3 4">
    <name type="scientific">Pichia kluyveri</name>
    <name type="common">Yeast</name>
    <dbReference type="NCBI Taxonomy" id="36015"/>
    <lineage>
        <taxon>Eukaryota</taxon>
        <taxon>Fungi</taxon>
        <taxon>Dikarya</taxon>
        <taxon>Ascomycota</taxon>
        <taxon>Saccharomycotina</taxon>
        <taxon>Pichiomycetes</taxon>
        <taxon>Pichiales</taxon>
        <taxon>Pichiaceae</taxon>
        <taxon>Pichia</taxon>
    </lineage>
</organism>
<feature type="region of interest" description="Disordered" evidence="1">
    <location>
        <begin position="450"/>
        <end position="488"/>
    </location>
</feature>
<feature type="compositionally biased region" description="Basic and acidic residues" evidence="1">
    <location>
        <begin position="317"/>
        <end position="338"/>
    </location>
</feature>
<feature type="domain" description="FHA" evidence="2">
    <location>
        <begin position="136"/>
        <end position="185"/>
    </location>
</feature>
<keyword evidence="4" id="KW-1185">Reference proteome</keyword>
<feature type="region of interest" description="Disordered" evidence="1">
    <location>
        <begin position="24"/>
        <end position="89"/>
    </location>
</feature>
<dbReference type="InterPro" id="IPR008984">
    <property type="entry name" value="SMAD_FHA_dom_sf"/>
</dbReference>
<protein>
    <submittedName>
        <fullName evidence="3">Tos4 protein</fullName>
    </submittedName>
</protein>
<feature type="region of interest" description="Disordered" evidence="1">
    <location>
        <begin position="311"/>
        <end position="344"/>
    </location>
</feature>
<evidence type="ECO:0000313" key="4">
    <source>
        <dbReference type="Proteomes" id="UP001378960"/>
    </source>
</evidence>
<evidence type="ECO:0000256" key="1">
    <source>
        <dbReference type="SAM" id="MobiDB-lite"/>
    </source>
</evidence>
<dbReference type="AlphaFoldDB" id="A0AAV5QZQ2"/>
<name>A0AAV5QZQ2_PICKL</name>
<dbReference type="Gene3D" id="2.60.200.20">
    <property type="match status" value="1"/>
</dbReference>
<feature type="compositionally biased region" description="Polar residues" evidence="1">
    <location>
        <begin position="27"/>
        <end position="69"/>
    </location>
</feature>